<dbReference type="PIRSF" id="PIRSF001586">
    <property type="entry name" value="FGAM_synth_I"/>
    <property type="match status" value="1"/>
</dbReference>
<feature type="active site" evidence="8">
    <location>
        <position position="203"/>
    </location>
</feature>
<dbReference type="NCBIfam" id="TIGR01737">
    <property type="entry name" value="FGAM_synth_I"/>
    <property type="match status" value="1"/>
</dbReference>
<comment type="function">
    <text evidence="8">Part of the phosphoribosylformylglycinamidine synthase complex involved in the purines biosynthetic pathway. Catalyzes the ATP-dependent conversion of formylglycinamide ribonucleotide (FGAR) and glutamine to yield formylglycinamidine ribonucleotide (FGAM) and glutamate. The FGAM synthase complex is composed of three subunits. PurQ produces an ammonia molecule by converting glutamine to glutamate. PurL transfers the ammonia molecule to FGAR to form FGAM in an ATP-dependent manner. PurS interacts with PurQ and PurL and is thought to assist in the transfer of the ammonia molecule from PurQ to PurL.</text>
</comment>
<evidence type="ECO:0000313" key="10">
    <source>
        <dbReference type="EMBL" id="TMJ09134.1"/>
    </source>
</evidence>
<evidence type="ECO:0000313" key="11">
    <source>
        <dbReference type="Proteomes" id="UP000315217"/>
    </source>
</evidence>
<dbReference type="UniPathway" id="UPA00074">
    <property type="reaction ID" value="UER00128"/>
</dbReference>
<dbReference type="GO" id="GO:0004359">
    <property type="term" value="F:glutaminase activity"/>
    <property type="evidence" value="ECO:0007669"/>
    <property type="project" value="UniProtKB-EC"/>
</dbReference>
<sequence length="264" mass="28464">MRFGVVIFPASNCDRDCVHVLRAVLGQEVEEVWYEERSLDGLDAVVLPGGFAYGDYLRAGAVAARAPVMTAVRAFAQVGGAVLGICNGFQILLEAGLLPGAMLRNAVLRFRCTTVHVRVESTQTPFTRTLREGHVLQMPIAHGEGNYFAPGSLLSTIEEAGQVVFRYCDADGRVTSDANPNGSVRNVAGVCNPAGNVVGLMPHPERASEEVLGSRDGRLLFESVITTVIARREAPKQSRLYEIATGLRPSQQGRSPRPFGARDD</sequence>
<dbReference type="InterPro" id="IPR029062">
    <property type="entry name" value="Class_I_gatase-like"/>
</dbReference>
<feature type="active site" description="Nucleophile" evidence="8">
    <location>
        <position position="86"/>
    </location>
</feature>
<evidence type="ECO:0000256" key="2">
    <source>
        <dbReference type="ARBA" id="ARBA00022598"/>
    </source>
</evidence>
<evidence type="ECO:0000256" key="4">
    <source>
        <dbReference type="ARBA" id="ARBA00022755"/>
    </source>
</evidence>
<reference evidence="10 11" key="1">
    <citation type="journal article" date="2019" name="Nat. Microbiol.">
        <title>Mediterranean grassland soil C-N compound turnover is dependent on rainfall and depth, and is mediated by genomically divergent microorganisms.</title>
        <authorList>
            <person name="Diamond S."/>
            <person name="Andeer P.F."/>
            <person name="Li Z."/>
            <person name="Crits-Christoph A."/>
            <person name="Burstein D."/>
            <person name="Anantharaman K."/>
            <person name="Lane K.R."/>
            <person name="Thomas B.C."/>
            <person name="Pan C."/>
            <person name="Northen T.R."/>
            <person name="Banfield J.F."/>
        </authorList>
    </citation>
    <scope>NUCLEOTIDE SEQUENCE [LARGE SCALE GENOMIC DNA]</scope>
    <source>
        <strain evidence="10">NP_1</strain>
    </source>
</reference>
<evidence type="ECO:0000256" key="3">
    <source>
        <dbReference type="ARBA" id="ARBA00022741"/>
    </source>
</evidence>
<comment type="subunit">
    <text evidence="8">Part of the FGAM synthase complex composed of 1 PurL, 1 PurQ and 2 PurS subunits.</text>
</comment>
<feature type="region of interest" description="Disordered" evidence="9">
    <location>
        <begin position="244"/>
        <end position="264"/>
    </location>
</feature>
<evidence type="ECO:0000256" key="9">
    <source>
        <dbReference type="SAM" id="MobiDB-lite"/>
    </source>
</evidence>
<keyword evidence="2 8" id="KW-0436">Ligase</keyword>
<dbReference type="HAMAP" id="MF_00421">
    <property type="entry name" value="PurQ"/>
    <property type="match status" value="1"/>
</dbReference>
<dbReference type="GO" id="GO:0005524">
    <property type="term" value="F:ATP binding"/>
    <property type="evidence" value="ECO:0007669"/>
    <property type="project" value="UniProtKB-KW"/>
</dbReference>
<dbReference type="PANTHER" id="PTHR47552">
    <property type="entry name" value="PHOSPHORIBOSYLFORMYLGLYCINAMIDINE SYNTHASE SUBUNIT PURQ"/>
    <property type="match status" value="1"/>
</dbReference>
<comment type="subcellular location">
    <subcellularLocation>
        <location evidence="8">Cytoplasm</location>
    </subcellularLocation>
</comment>
<dbReference type="NCBIfam" id="NF002957">
    <property type="entry name" value="PRK03619.1"/>
    <property type="match status" value="1"/>
</dbReference>
<evidence type="ECO:0000256" key="1">
    <source>
        <dbReference type="ARBA" id="ARBA00022490"/>
    </source>
</evidence>
<evidence type="ECO:0000256" key="5">
    <source>
        <dbReference type="ARBA" id="ARBA00022801"/>
    </source>
</evidence>
<comment type="caution">
    <text evidence="10">The sequence shown here is derived from an EMBL/GenBank/DDBJ whole genome shotgun (WGS) entry which is preliminary data.</text>
</comment>
<dbReference type="EC" id="3.5.1.2" evidence="8"/>
<dbReference type="EMBL" id="VBAI01000167">
    <property type="protein sequence ID" value="TMJ09134.1"/>
    <property type="molecule type" value="Genomic_DNA"/>
</dbReference>
<keyword evidence="7 8" id="KW-0315">Glutamine amidotransferase</keyword>
<comment type="catalytic activity">
    <reaction evidence="8">
        <text>L-glutamine + H2O = L-glutamate + NH4(+)</text>
        <dbReference type="Rhea" id="RHEA:15889"/>
        <dbReference type="ChEBI" id="CHEBI:15377"/>
        <dbReference type="ChEBI" id="CHEBI:28938"/>
        <dbReference type="ChEBI" id="CHEBI:29985"/>
        <dbReference type="ChEBI" id="CHEBI:58359"/>
        <dbReference type="EC" id="3.5.1.2"/>
    </reaction>
</comment>
<organism evidence="10 11">
    <name type="scientific">Candidatus Segetimicrobium genomatis</name>
    <dbReference type="NCBI Taxonomy" id="2569760"/>
    <lineage>
        <taxon>Bacteria</taxon>
        <taxon>Bacillati</taxon>
        <taxon>Candidatus Sysuimicrobiota</taxon>
        <taxon>Candidatus Sysuimicrobiia</taxon>
        <taxon>Candidatus Sysuimicrobiales</taxon>
        <taxon>Candidatus Segetimicrobiaceae</taxon>
        <taxon>Candidatus Segetimicrobium</taxon>
    </lineage>
</organism>
<dbReference type="SMART" id="SM01211">
    <property type="entry name" value="GATase_5"/>
    <property type="match status" value="1"/>
</dbReference>
<dbReference type="CDD" id="cd01740">
    <property type="entry name" value="GATase1_FGAR_AT"/>
    <property type="match status" value="1"/>
</dbReference>
<evidence type="ECO:0000256" key="8">
    <source>
        <dbReference type="HAMAP-Rule" id="MF_00421"/>
    </source>
</evidence>
<dbReference type="GO" id="GO:0004642">
    <property type="term" value="F:phosphoribosylformylglycinamidine synthase activity"/>
    <property type="evidence" value="ECO:0007669"/>
    <property type="project" value="UniProtKB-UniRule"/>
</dbReference>
<evidence type="ECO:0000256" key="6">
    <source>
        <dbReference type="ARBA" id="ARBA00022840"/>
    </source>
</evidence>
<gene>
    <name evidence="8 10" type="primary">purQ</name>
    <name evidence="10" type="ORF">E6G98_10415</name>
</gene>
<comment type="catalytic activity">
    <reaction evidence="8">
        <text>N(2)-formyl-N(1)-(5-phospho-beta-D-ribosyl)glycinamide + L-glutamine + ATP + H2O = 2-formamido-N(1)-(5-O-phospho-beta-D-ribosyl)acetamidine + L-glutamate + ADP + phosphate + H(+)</text>
        <dbReference type="Rhea" id="RHEA:17129"/>
        <dbReference type="ChEBI" id="CHEBI:15377"/>
        <dbReference type="ChEBI" id="CHEBI:15378"/>
        <dbReference type="ChEBI" id="CHEBI:29985"/>
        <dbReference type="ChEBI" id="CHEBI:30616"/>
        <dbReference type="ChEBI" id="CHEBI:43474"/>
        <dbReference type="ChEBI" id="CHEBI:58359"/>
        <dbReference type="ChEBI" id="CHEBI:147286"/>
        <dbReference type="ChEBI" id="CHEBI:147287"/>
        <dbReference type="ChEBI" id="CHEBI:456216"/>
        <dbReference type="EC" id="6.3.5.3"/>
    </reaction>
</comment>
<dbReference type="GO" id="GO:0006189">
    <property type="term" value="P:'de novo' IMP biosynthetic process"/>
    <property type="evidence" value="ECO:0007669"/>
    <property type="project" value="UniProtKB-UniRule"/>
</dbReference>
<accession>A0A537LM97</accession>
<dbReference type="PROSITE" id="PS51273">
    <property type="entry name" value="GATASE_TYPE_1"/>
    <property type="match status" value="1"/>
</dbReference>
<dbReference type="PANTHER" id="PTHR47552:SF1">
    <property type="entry name" value="PHOSPHORIBOSYLFORMYLGLYCINAMIDINE SYNTHASE SUBUNIT PURQ"/>
    <property type="match status" value="1"/>
</dbReference>
<proteinExistence type="inferred from homology"/>
<comment type="pathway">
    <text evidence="8">Purine metabolism; IMP biosynthesis via de novo pathway; 5-amino-1-(5-phospho-D-ribosyl)imidazole from N(2)-formyl-N(1)-(5-phospho-D-ribosyl)glycinamide: step 1/2.</text>
</comment>
<dbReference type="AlphaFoldDB" id="A0A537LM97"/>
<name>A0A537LM97_9BACT</name>
<dbReference type="SUPFAM" id="SSF52317">
    <property type="entry name" value="Class I glutamine amidotransferase-like"/>
    <property type="match status" value="1"/>
</dbReference>
<keyword evidence="4 8" id="KW-0658">Purine biosynthesis</keyword>
<protein>
    <recommendedName>
        <fullName evidence="8">Phosphoribosylformylglycinamidine synthase subunit PurQ</fullName>
        <shortName evidence="8">FGAM synthase</shortName>
        <ecNumber evidence="8">6.3.5.3</ecNumber>
    </recommendedName>
    <alternativeName>
        <fullName evidence="8">Formylglycinamide ribonucleotide amidotransferase subunit I</fullName>
        <shortName evidence="8">FGAR amidotransferase I</shortName>
        <shortName evidence="8">FGAR-AT I</shortName>
    </alternativeName>
    <alternativeName>
        <fullName evidence="8">Glutaminase PurQ</fullName>
        <ecNumber evidence="8">3.5.1.2</ecNumber>
    </alternativeName>
    <alternativeName>
        <fullName evidence="8">Phosphoribosylformylglycinamidine synthase subunit I</fullName>
    </alternativeName>
</protein>
<dbReference type="Gene3D" id="3.40.50.880">
    <property type="match status" value="1"/>
</dbReference>
<dbReference type="InterPro" id="IPR010075">
    <property type="entry name" value="PRibForGlyAmidine_synth_PurQ"/>
</dbReference>
<keyword evidence="3 8" id="KW-0547">Nucleotide-binding</keyword>
<feature type="active site" evidence="8">
    <location>
        <position position="205"/>
    </location>
</feature>
<dbReference type="Proteomes" id="UP000315217">
    <property type="component" value="Unassembled WGS sequence"/>
</dbReference>
<dbReference type="GO" id="GO:0005737">
    <property type="term" value="C:cytoplasm"/>
    <property type="evidence" value="ECO:0007669"/>
    <property type="project" value="UniProtKB-SubCell"/>
</dbReference>
<keyword evidence="6 8" id="KW-0067">ATP-binding</keyword>
<dbReference type="Pfam" id="PF13507">
    <property type="entry name" value="GATase_5"/>
    <property type="match status" value="1"/>
</dbReference>
<dbReference type="EC" id="6.3.5.3" evidence="8"/>
<keyword evidence="1 8" id="KW-0963">Cytoplasm</keyword>
<keyword evidence="5 8" id="KW-0378">Hydrolase</keyword>
<evidence type="ECO:0000256" key="7">
    <source>
        <dbReference type="ARBA" id="ARBA00022962"/>
    </source>
</evidence>